<dbReference type="Gene3D" id="1.10.150.200">
    <property type="entry name" value="Maltooligosyl trehalose synthase, domain 3"/>
    <property type="match status" value="1"/>
</dbReference>
<evidence type="ECO:0000256" key="9">
    <source>
        <dbReference type="ARBA" id="ARBA00031501"/>
    </source>
</evidence>
<evidence type="ECO:0000313" key="12">
    <source>
        <dbReference type="EMBL" id="MCZ4222384.1"/>
    </source>
</evidence>
<dbReference type="Pfam" id="PF02446">
    <property type="entry name" value="Glyco_hydro_77"/>
    <property type="match status" value="1"/>
</dbReference>
<evidence type="ECO:0000256" key="1">
    <source>
        <dbReference type="ARBA" id="ARBA00000439"/>
    </source>
</evidence>
<keyword evidence="5 10" id="KW-0328">Glycosyltransferase</keyword>
<dbReference type="Pfam" id="PF00128">
    <property type="entry name" value="Alpha-amylase"/>
    <property type="match status" value="1"/>
</dbReference>
<dbReference type="EC" id="2.4.1.25" evidence="3 10"/>
<dbReference type="Gene3D" id="1.10.10.470">
    <property type="entry name" value="Maltooligosyl trehalose synthase, domain 4"/>
    <property type="match status" value="1"/>
</dbReference>
<evidence type="ECO:0000256" key="7">
    <source>
        <dbReference type="ARBA" id="ARBA00023277"/>
    </source>
</evidence>
<evidence type="ECO:0000256" key="8">
    <source>
        <dbReference type="ARBA" id="ARBA00031423"/>
    </source>
</evidence>
<sequence>MNKPASTYRIQFHKDFNFQSFDKIIPYLIDLGIDTLYASPIFEAIPGSTHGYDVVNPLRINPEIGTEEELSAISEKLKSAGIGWIQDIVPNHMAFHPANSLLMDVLKKGQASAFAAYFDIDFNQADGRLMVPFLGEDLASAIENKSVHLTEINKEFFLSTGDANWPVNENTARNLPKENLKKRNDDPAFLKKIIAAQHYRLSNWQETNSKINYRRFFTVNSLICLNIQQKEVFNQYHKYIFELIEKGIFQGLRIDHVDGLYDPEAYLTRLRKAVGDDIYIVIEKILEEGEDMPLNWDIQGNTGYDFMSMANNLFTNQNSEKPFSKLYQNIIGKKLNPEDLIYQKKKAILLNHMHGELDNLYHLFSASGFTDAGETNPEELKAALAEFLIRMPVYRYYNYNFPLSDEDTEKVKHLLLPIINQKKTAAAGHVLYQVFIENPSTANLNYNKKLGKFYQRCMQFTGPLMAKGVEDTLMFTYNRFVGHAEVGDAPHAFGFSTAAFHNKMIARQKHWPLTMNGSSTHDTKKGEDVRARLNILSDIPEQWIKFIAKLNNAIAKIQKTYPDFRLLHKNDIYLIIQTIIGALPFPGEDRDDIDNRLEQFIQKALREAKKRSDWAEPDEAYENKLKKFTHVLLDKKQESRMLINNFLNKIADFAVINSLAQQTLKFTCPGIPDVYQGTELWDLSLVDPDNRRPVDYEFRTNSLKAIKNTSIQKLWADRFLGNIKLWLTQVLFKIRKTEQELFEAGAYVPLEIKGKFSDYVFAFARQLKEDWIITVVPLGLAKLSEIQNKPVENIDWADTRLILPVEAPLEWKNLLDDKGGHKDVNAEGIPVIQLFKDLPMAILKLIPKKNTRSAGILMHISSLPSDFGIGDMGTSAFRFIDFLQQSRQKYWQLLPLNPTKAENGYSPYSSNSAMAGNILLISPEGLYDDGLLTAKQLKAAQLPITEHIHFKKAERVKRKLLKKAYLNFTITKNDDLQKEFDSFCITESNWLDNFAIYTALKQHLNYLEWYKWPEKFKYRTTETLTNFEKTHHKEIEEIKWQQFIFFRQWHEIKNYANNKGIQIIGDLPFYLDYDSVEVWSSPENFLLDEKLNKTQVAGVPPDYFNTQGQLWGMPIFNWELMKTDHYSWWLNRLKKNMELYDLLRLDHFRAFASYWQVPAENKDAINGTWQKGAGAAFFETIKAGLGKLPFIAEDLGESAQEVEELIKEFKLPGMKILQFAFDEHVASSSHSPHNFESPECIVYSGTHDNNTIKGWFEAETNATLRKRISAYTGVIVTKKNINSVIIRLCYASVARLAILPIQDVLKLDGNARMNVPGTGSNNWSWRLTPEALNKKVCSWLRFQTELYGRA</sequence>
<dbReference type="PANTHER" id="PTHR32438">
    <property type="entry name" value="4-ALPHA-GLUCANOTRANSFERASE DPE1, CHLOROPLASTIC/AMYLOPLASTIC"/>
    <property type="match status" value="1"/>
</dbReference>
<evidence type="ECO:0000256" key="3">
    <source>
        <dbReference type="ARBA" id="ARBA00012560"/>
    </source>
</evidence>
<evidence type="ECO:0000256" key="4">
    <source>
        <dbReference type="ARBA" id="ARBA00020295"/>
    </source>
</evidence>
<evidence type="ECO:0000313" key="13">
    <source>
        <dbReference type="Proteomes" id="UP001144341"/>
    </source>
</evidence>
<reference evidence="12" key="1">
    <citation type="submission" date="2022-12" db="EMBL/GenBank/DDBJ databases">
        <title>Genome sequence of SJ11.</title>
        <authorList>
            <person name="Woo H."/>
        </authorList>
    </citation>
    <scope>NUCLEOTIDE SEQUENCE</scope>
    <source>
        <strain evidence="12">SJ11</strain>
    </source>
</reference>
<proteinExistence type="inferred from homology"/>
<dbReference type="InterPro" id="IPR006047">
    <property type="entry name" value="GH13_cat_dom"/>
</dbReference>
<dbReference type="RefSeq" id="WP_269414186.1">
    <property type="nucleotide sequence ID" value="NZ_JAPWGL010000001.1"/>
</dbReference>
<protein>
    <recommendedName>
        <fullName evidence="4 10">4-alpha-glucanotransferase</fullName>
        <ecNumber evidence="3 10">2.4.1.25</ecNumber>
    </recommendedName>
    <alternativeName>
        <fullName evidence="8 10">Amylomaltase</fullName>
    </alternativeName>
    <alternativeName>
        <fullName evidence="9 10">Disproportionating enzyme</fullName>
    </alternativeName>
</protein>
<comment type="catalytic activity">
    <reaction evidence="1 10">
        <text>Transfers a segment of a (1-&gt;4)-alpha-D-glucan to a new position in an acceptor, which may be glucose or a (1-&gt;4)-alpha-D-glucan.</text>
        <dbReference type="EC" id="2.4.1.25"/>
    </reaction>
</comment>
<evidence type="ECO:0000256" key="2">
    <source>
        <dbReference type="ARBA" id="ARBA00005684"/>
    </source>
</evidence>
<comment type="caution">
    <text evidence="12">The sequence shown here is derived from an EMBL/GenBank/DDBJ whole genome shotgun (WGS) entry which is preliminary data.</text>
</comment>
<dbReference type="NCBIfam" id="NF011080">
    <property type="entry name" value="PRK14508.1-3"/>
    <property type="match status" value="1"/>
</dbReference>
<evidence type="ECO:0000259" key="11">
    <source>
        <dbReference type="SMART" id="SM00642"/>
    </source>
</evidence>
<gene>
    <name evidence="12" type="primary">treY</name>
    <name evidence="12" type="ORF">O0931_03645</name>
</gene>
<evidence type="ECO:0000256" key="6">
    <source>
        <dbReference type="ARBA" id="ARBA00022679"/>
    </source>
</evidence>
<accession>A0ABT4KTX3</accession>
<feature type="domain" description="Glycosyl hydrolase family 13 catalytic" evidence="11">
    <location>
        <begin position="15"/>
        <end position="422"/>
    </location>
</feature>
<dbReference type="InterPro" id="IPR017853">
    <property type="entry name" value="GH"/>
</dbReference>
<name>A0ABT4KTX3_9SPHI</name>
<keyword evidence="7 10" id="KW-0119">Carbohydrate metabolism</keyword>
<organism evidence="12 13">
    <name type="scientific">Pedobacter rhodius</name>
    <dbReference type="NCBI Taxonomy" id="3004098"/>
    <lineage>
        <taxon>Bacteria</taxon>
        <taxon>Pseudomonadati</taxon>
        <taxon>Bacteroidota</taxon>
        <taxon>Sphingobacteriia</taxon>
        <taxon>Sphingobacteriales</taxon>
        <taxon>Sphingobacteriaceae</taxon>
        <taxon>Pedobacter</taxon>
    </lineage>
</organism>
<dbReference type="InterPro" id="IPR012767">
    <property type="entry name" value="Trehalose_TreY"/>
</dbReference>
<dbReference type="SUPFAM" id="SSF51445">
    <property type="entry name" value="(Trans)glycosidases"/>
    <property type="match status" value="2"/>
</dbReference>
<dbReference type="Gene3D" id="3.20.20.80">
    <property type="entry name" value="Glycosidases"/>
    <property type="match status" value="2"/>
</dbReference>
<dbReference type="Gene3D" id="3.30.1590.10">
    <property type="entry name" value="Maltooligosyl trehalose synthase, domain 2"/>
    <property type="match status" value="1"/>
</dbReference>
<comment type="similarity">
    <text evidence="2 10">Belongs to the disproportionating enzyme family.</text>
</comment>
<keyword evidence="13" id="KW-1185">Reference proteome</keyword>
<keyword evidence="6 10" id="KW-0808">Transferase</keyword>
<dbReference type="NCBIfam" id="TIGR00217">
    <property type="entry name" value="malQ"/>
    <property type="match status" value="1"/>
</dbReference>
<dbReference type="CDD" id="cd11336">
    <property type="entry name" value="AmyAc_MTSase"/>
    <property type="match status" value="1"/>
</dbReference>
<evidence type="ECO:0000256" key="5">
    <source>
        <dbReference type="ARBA" id="ARBA00022676"/>
    </source>
</evidence>
<dbReference type="Proteomes" id="UP001144341">
    <property type="component" value="Unassembled WGS sequence"/>
</dbReference>
<dbReference type="NCBIfam" id="TIGR02401">
    <property type="entry name" value="trehalose_TreY"/>
    <property type="match status" value="1"/>
</dbReference>
<dbReference type="PANTHER" id="PTHR32438:SF5">
    <property type="entry name" value="4-ALPHA-GLUCANOTRANSFERASE DPE1, CHLOROPLASTIC_AMYLOPLASTIC"/>
    <property type="match status" value="1"/>
</dbReference>
<dbReference type="EMBL" id="JAPWGL010000001">
    <property type="protein sequence ID" value="MCZ4222384.1"/>
    <property type="molecule type" value="Genomic_DNA"/>
</dbReference>
<dbReference type="SMART" id="SM00642">
    <property type="entry name" value="Aamy"/>
    <property type="match status" value="1"/>
</dbReference>
<dbReference type="InterPro" id="IPR003385">
    <property type="entry name" value="Glyco_hydro_77"/>
</dbReference>
<dbReference type="InterPro" id="IPR013797">
    <property type="entry name" value="Maltooligo_trehalose_synth_4"/>
</dbReference>
<evidence type="ECO:0000256" key="10">
    <source>
        <dbReference type="RuleBase" id="RU361207"/>
    </source>
</evidence>